<evidence type="ECO:0000259" key="6">
    <source>
        <dbReference type="PROSITE" id="PS51471"/>
    </source>
</evidence>
<proteinExistence type="predicted"/>
<evidence type="ECO:0000256" key="3">
    <source>
        <dbReference type="ARBA" id="ARBA00023002"/>
    </source>
</evidence>
<comment type="caution">
    <text evidence="7">The sequence shown here is derived from an EMBL/GenBank/DDBJ whole genome shotgun (WGS) entry which is preliminary data.</text>
</comment>
<sequence>MFKKSFKYYKSRKPPPNLTQVLDFLKSEDLLCDNKIKKVPLRMTNLDPFFGLKPLDTWEVYEIVAMPGLLFVKNPFTNLGQRYWTVRCLRDYTKRPNKSNLDPFNKPEDTKNWWDICQNGNKLLLDKMRWVTLGYHHNWDTKVYTENNRGQFPTDLKHMTEFLAKVLGFEQFSAQAAIVNFYHLNSTLSGHTDHSERNLNAPLFSLSFGQKAIFLIGGQQLEDQAIPLFLHSGDILVMSKDSRLNYHGVPKILQGDVSEWSSPESESVPNEYDDVVKVCKDNSAWKPFGDYLKHSRINVNVRQVLFDGEIQLSEEINVF</sequence>
<comment type="cofactor">
    <cofactor evidence="5">
        <name>Fe(2+)</name>
        <dbReference type="ChEBI" id="CHEBI:29033"/>
    </cofactor>
    <text evidence="5">Binds 1 Fe(2+) ion per subunit.</text>
</comment>
<dbReference type="GO" id="GO:0051213">
    <property type="term" value="F:dioxygenase activity"/>
    <property type="evidence" value="ECO:0007669"/>
    <property type="project" value="UniProtKB-KW"/>
</dbReference>
<dbReference type="PANTHER" id="PTHR16557:SF2">
    <property type="entry name" value="NUCLEIC ACID DIOXYGENASE ALKBH1"/>
    <property type="match status" value="1"/>
</dbReference>
<keyword evidence="2" id="KW-0223">Dioxygenase</keyword>
<organism evidence="7 8">
    <name type="scientific">Hypothenemus hampei</name>
    <name type="common">Coffee berry borer</name>
    <dbReference type="NCBI Taxonomy" id="57062"/>
    <lineage>
        <taxon>Eukaryota</taxon>
        <taxon>Metazoa</taxon>
        <taxon>Ecdysozoa</taxon>
        <taxon>Arthropoda</taxon>
        <taxon>Hexapoda</taxon>
        <taxon>Insecta</taxon>
        <taxon>Pterygota</taxon>
        <taxon>Neoptera</taxon>
        <taxon>Endopterygota</taxon>
        <taxon>Coleoptera</taxon>
        <taxon>Polyphaga</taxon>
        <taxon>Cucujiformia</taxon>
        <taxon>Curculionidae</taxon>
        <taxon>Scolytinae</taxon>
        <taxon>Hypothenemus</taxon>
    </lineage>
</organism>
<feature type="binding site" evidence="5">
    <location>
        <position position="247"/>
    </location>
    <ligand>
        <name>Fe cation</name>
        <dbReference type="ChEBI" id="CHEBI:24875"/>
        <note>catalytic</note>
    </ligand>
</feature>
<gene>
    <name evidence="7" type="ORF">ABEB36_007530</name>
</gene>
<evidence type="ECO:0000256" key="4">
    <source>
        <dbReference type="ARBA" id="ARBA00023004"/>
    </source>
</evidence>
<feature type="domain" description="Fe2OG dioxygenase" evidence="6">
    <location>
        <begin position="173"/>
        <end position="305"/>
    </location>
</feature>
<dbReference type="SUPFAM" id="SSF51197">
    <property type="entry name" value="Clavaminate synthase-like"/>
    <property type="match status" value="1"/>
</dbReference>
<evidence type="ECO:0000256" key="1">
    <source>
        <dbReference type="ARBA" id="ARBA00022723"/>
    </source>
</evidence>
<dbReference type="PANTHER" id="PTHR16557">
    <property type="entry name" value="ALKYLATED DNA REPAIR PROTEIN ALKB-RELATED"/>
    <property type="match status" value="1"/>
</dbReference>
<dbReference type="InterPro" id="IPR004574">
    <property type="entry name" value="Alkb"/>
</dbReference>
<dbReference type="Pfam" id="PF13532">
    <property type="entry name" value="2OG-FeII_Oxy_2"/>
    <property type="match status" value="1"/>
</dbReference>
<protein>
    <recommendedName>
        <fullName evidence="6">Fe2OG dioxygenase domain-containing protein</fullName>
    </recommendedName>
</protein>
<dbReference type="EMBL" id="JBDJPC010000005">
    <property type="protein sequence ID" value="KAL1502383.1"/>
    <property type="molecule type" value="Genomic_DNA"/>
</dbReference>
<evidence type="ECO:0000256" key="5">
    <source>
        <dbReference type="PIRSR" id="PIRSR604574-2"/>
    </source>
</evidence>
<dbReference type="InterPro" id="IPR027450">
    <property type="entry name" value="AlkB-like"/>
</dbReference>
<evidence type="ECO:0000256" key="2">
    <source>
        <dbReference type="ARBA" id="ARBA00022964"/>
    </source>
</evidence>
<keyword evidence="4 5" id="KW-0408">Iron</keyword>
<dbReference type="Proteomes" id="UP001566132">
    <property type="component" value="Unassembled WGS sequence"/>
</dbReference>
<feature type="binding site" evidence="5">
    <location>
        <position position="191"/>
    </location>
    <ligand>
        <name>Fe cation</name>
        <dbReference type="ChEBI" id="CHEBI:24875"/>
        <note>catalytic</note>
    </ligand>
</feature>
<dbReference type="AlphaFoldDB" id="A0ABD1EUC1"/>
<keyword evidence="3" id="KW-0560">Oxidoreductase</keyword>
<dbReference type="Gene3D" id="2.60.120.590">
    <property type="entry name" value="Alpha-ketoglutarate-dependent dioxygenase AlkB-like"/>
    <property type="match status" value="1"/>
</dbReference>
<feature type="binding site" evidence="5">
    <location>
        <position position="193"/>
    </location>
    <ligand>
        <name>Fe cation</name>
        <dbReference type="ChEBI" id="CHEBI:24875"/>
        <note>catalytic</note>
    </ligand>
</feature>
<reference evidence="7 8" key="1">
    <citation type="submission" date="2024-05" db="EMBL/GenBank/DDBJ databases">
        <title>Genetic variation in Jamaican populations of the coffee berry borer (Hypothenemus hampei).</title>
        <authorList>
            <person name="Errbii M."/>
            <person name="Myrie A."/>
        </authorList>
    </citation>
    <scope>NUCLEOTIDE SEQUENCE [LARGE SCALE GENOMIC DNA]</scope>
    <source>
        <strain evidence="7">JA-Hopewell-2020-01-JO</strain>
        <tissue evidence="7">Whole body</tissue>
    </source>
</reference>
<evidence type="ECO:0000313" key="8">
    <source>
        <dbReference type="Proteomes" id="UP001566132"/>
    </source>
</evidence>
<keyword evidence="8" id="KW-1185">Reference proteome</keyword>
<keyword evidence="1 5" id="KW-0479">Metal-binding</keyword>
<accession>A0ABD1EUC1</accession>
<dbReference type="PROSITE" id="PS51471">
    <property type="entry name" value="FE2OG_OXY"/>
    <property type="match status" value="1"/>
</dbReference>
<evidence type="ECO:0000313" key="7">
    <source>
        <dbReference type="EMBL" id="KAL1502383.1"/>
    </source>
</evidence>
<dbReference type="GO" id="GO:0046872">
    <property type="term" value="F:metal ion binding"/>
    <property type="evidence" value="ECO:0007669"/>
    <property type="project" value="UniProtKB-KW"/>
</dbReference>
<dbReference type="InterPro" id="IPR005123">
    <property type="entry name" value="Oxoglu/Fe-dep_dioxygenase_dom"/>
</dbReference>
<dbReference type="InterPro" id="IPR037151">
    <property type="entry name" value="AlkB-like_sf"/>
</dbReference>
<name>A0ABD1EUC1_HYPHA</name>